<feature type="coiled-coil region" evidence="7">
    <location>
        <begin position="347"/>
        <end position="374"/>
    </location>
</feature>
<evidence type="ECO:0000256" key="5">
    <source>
        <dbReference type="ARBA" id="ARBA00029447"/>
    </source>
</evidence>
<evidence type="ECO:0000256" key="2">
    <source>
        <dbReference type="ARBA" id="ARBA00022475"/>
    </source>
</evidence>
<evidence type="ECO:0000256" key="7">
    <source>
        <dbReference type="SAM" id="Coils"/>
    </source>
</evidence>
<organism evidence="11 12">
    <name type="scientific">Viridibacillus soli</name>
    <dbReference type="NCBI Taxonomy" id="2798301"/>
    <lineage>
        <taxon>Bacteria</taxon>
        <taxon>Bacillati</taxon>
        <taxon>Bacillota</taxon>
        <taxon>Bacilli</taxon>
        <taxon>Bacillales</taxon>
        <taxon>Caryophanaceae</taxon>
        <taxon>Viridibacillus</taxon>
    </lineage>
</organism>
<keyword evidence="8" id="KW-1133">Transmembrane helix</keyword>
<keyword evidence="3 8" id="KW-0472">Membrane</keyword>
<feature type="domain" description="Methyl-accepting transducer" evidence="9">
    <location>
        <begin position="276"/>
        <end position="512"/>
    </location>
</feature>
<evidence type="ECO:0000259" key="9">
    <source>
        <dbReference type="PROSITE" id="PS50111"/>
    </source>
</evidence>
<dbReference type="InterPro" id="IPR004089">
    <property type="entry name" value="MCPsignal_dom"/>
</dbReference>
<dbReference type="Pfam" id="PF00015">
    <property type="entry name" value="MCPsignal"/>
    <property type="match status" value="1"/>
</dbReference>
<keyword evidence="8" id="KW-0812">Transmembrane</keyword>
<dbReference type="PANTHER" id="PTHR32089">
    <property type="entry name" value="METHYL-ACCEPTING CHEMOTAXIS PROTEIN MCPB"/>
    <property type="match status" value="1"/>
</dbReference>
<feature type="transmembrane region" description="Helical" evidence="8">
    <location>
        <begin position="181"/>
        <end position="201"/>
    </location>
</feature>
<evidence type="ECO:0000313" key="11">
    <source>
        <dbReference type="EMBL" id="MBK3494811.1"/>
    </source>
</evidence>
<dbReference type="PANTHER" id="PTHR32089:SF112">
    <property type="entry name" value="LYSOZYME-LIKE PROTEIN-RELATED"/>
    <property type="match status" value="1"/>
</dbReference>
<feature type="coiled-coil region" evidence="7">
    <location>
        <begin position="480"/>
        <end position="514"/>
    </location>
</feature>
<dbReference type="PRINTS" id="PR00260">
    <property type="entry name" value="CHEMTRNSDUCR"/>
</dbReference>
<evidence type="ECO:0000259" key="10">
    <source>
        <dbReference type="PROSITE" id="PS50885"/>
    </source>
</evidence>
<keyword evidence="4 6" id="KW-0807">Transducer</keyword>
<dbReference type="EMBL" id="JAEOAH010000007">
    <property type="protein sequence ID" value="MBK3494811.1"/>
    <property type="molecule type" value="Genomic_DNA"/>
</dbReference>
<dbReference type="SMART" id="SM00283">
    <property type="entry name" value="MA"/>
    <property type="match status" value="1"/>
</dbReference>
<dbReference type="InterPro" id="IPR004090">
    <property type="entry name" value="Chemotax_Me-accpt_rcpt"/>
</dbReference>
<dbReference type="SUPFAM" id="SSF58104">
    <property type="entry name" value="Methyl-accepting chemotaxis protein (MCP) signaling domain"/>
    <property type="match status" value="1"/>
</dbReference>
<name>A0ABS1H693_9BACL</name>
<dbReference type="SMART" id="SM00304">
    <property type="entry name" value="HAMP"/>
    <property type="match status" value="1"/>
</dbReference>
<evidence type="ECO:0000313" key="12">
    <source>
        <dbReference type="Proteomes" id="UP000618943"/>
    </source>
</evidence>
<dbReference type="Gene3D" id="1.10.287.950">
    <property type="entry name" value="Methyl-accepting chemotaxis protein"/>
    <property type="match status" value="1"/>
</dbReference>
<protein>
    <submittedName>
        <fullName evidence="11">Methyl-accepting chemotaxis protein</fullName>
    </submittedName>
</protein>
<accession>A0ABS1H693</accession>
<evidence type="ECO:0000256" key="6">
    <source>
        <dbReference type="PROSITE-ProRule" id="PRU00284"/>
    </source>
</evidence>
<dbReference type="PROSITE" id="PS50885">
    <property type="entry name" value="HAMP"/>
    <property type="match status" value="1"/>
</dbReference>
<dbReference type="Proteomes" id="UP000618943">
    <property type="component" value="Unassembled WGS sequence"/>
</dbReference>
<dbReference type="Gene3D" id="6.10.340.10">
    <property type="match status" value="1"/>
</dbReference>
<comment type="caution">
    <text evidence="11">The sequence shown here is derived from an EMBL/GenBank/DDBJ whole genome shotgun (WGS) entry which is preliminary data.</text>
</comment>
<dbReference type="CDD" id="cd06225">
    <property type="entry name" value="HAMP"/>
    <property type="match status" value="1"/>
</dbReference>
<feature type="domain" description="HAMP" evidence="10">
    <location>
        <begin position="204"/>
        <end position="257"/>
    </location>
</feature>
<evidence type="ECO:0000256" key="3">
    <source>
        <dbReference type="ARBA" id="ARBA00023136"/>
    </source>
</evidence>
<keyword evidence="12" id="KW-1185">Reference proteome</keyword>
<gene>
    <name evidence="11" type="ORF">JFL43_08050</name>
</gene>
<dbReference type="PROSITE" id="PS50111">
    <property type="entry name" value="CHEMOTAXIS_TRANSDUC_2"/>
    <property type="match status" value="1"/>
</dbReference>
<evidence type="ECO:0000256" key="8">
    <source>
        <dbReference type="SAM" id="Phobius"/>
    </source>
</evidence>
<sequence length="564" mass="62926">MFKWNKMALRRKYFLTLSSTFLLFAIMTITLMYQVNENRKWSQELDSLSKNINVIDTLSKEFSTLYIAVTHYAGDPLPAHDTSFNASMSALDSLLNESVKTLQPQDLATIEAEQGRISELYIKRLKVSVEKKDNIAKRRQLNSVYQSYANIEQTLHIIRTEKSTERESILQRMNDSQHRTLIILCASFVLAVAISTLLLIMTNRQIRHQLELVAGTAHSISKGDLNAADLPISTKDEIGQVSTAMNHMKYQLVEMIQMIKTSAHEISNDSQALQDYSVQTVEGSKAVSVSLRGSLHNAKAQQQSSDGIVAFMERFSDNLQHIVGQVEHLSKKAIHAESYVGASSLSMNVAVSKMTELQNLLVEAEQERTLLQGRTNEIVRVSLLVKQIAKQTHLLALNAEIEAARSGEAGKGFAVVAEEVRKLANEVSNAAHHIHKLSGNITAQGGTMAKSFKAGLKTSEESATAIQNTAQQMTIITQYISDTRAQFEEMSMQIQTVENDKESTKSLIHQLNDAITQNTEHIEETTMFLSENLSTIELLSTRIHGVHEQAAAMRQSTTKFEMQS</sequence>
<feature type="transmembrane region" description="Helical" evidence="8">
    <location>
        <begin position="13"/>
        <end position="33"/>
    </location>
</feature>
<keyword evidence="7" id="KW-0175">Coiled coil</keyword>
<proteinExistence type="inferred from homology"/>
<comment type="subcellular location">
    <subcellularLocation>
        <location evidence="1">Cell membrane</location>
    </subcellularLocation>
</comment>
<comment type="similarity">
    <text evidence="5">Belongs to the methyl-accepting chemotaxis (MCP) protein family.</text>
</comment>
<evidence type="ECO:0000256" key="4">
    <source>
        <dbReference type="ARBA" id="ARBA00023224"/>
    </source>
</evidence>
<reference evidence="11 12" key="1">
    <citation type="submission" date="2020-12" db="EMBL/GenBank/DDBJ databases">
        <title>YIM B01967 draft genome.</title>
        <authorList>
            <person name="Yan X."/>
        </authorList>
    </citation>
    <scope>NUCLEOTIDE SEQUENCE [LARGE SCALE GENOMIC DNA]</scope>
    <source>
        <strain evidence="11 12">YIM B01967</strain>
    </source>
</reference>
<dbReference type="InterPro" id="IPR003660">
    <property type="entry name" value="HAMP_dom"/>
</dbReference>
<dbReference type="RefSeq" id="WP_200748619.1">
    <property type="nucleotide sequence ID" value="NZ_JAEOAH010000007.1"/>
</dbReference>
<dbReference type="Pfam" id="PF00672">
    <property type="entry name" value="HAMP"/>
    <property type="match status" value="1"/>
</dbReference>
<keyword evidence="2" id="KW-1003">Cell membrane</keyword>
<evidence type="ECO:0000256" key="1">
    <source>
        <dbReference type="ARBA" id="ARBA00004236"/>
    </source>
</evidence>